<evidence type="ECO:0000313" key="3">
    <source>
        <dbReference type="Proteomes" id="UP000677228"/>
    </source>
</evidence>
<organism evidence="1 3">
    <name type="scientific">Didymodactylos carnosus</name>
    <dbReference type="NCBI Taxonomy" id="1234261"/>
    <lineage>
        <taxon>Eukaryota</taxon>
        <taxon>Metazoa</taxon>
        <taxon>Spiralia</taxon>
        <taxon>Gnathifera</taxon>
        <taxon>Rotifera</taxon>
        <taxon>Eurotatoria</taxon>
        <taxon>Bdelloidea</taxon>
        <taxon>Philodinida</taxon>
        <taxon>Philodinidae</taxon>
        <taxon>Didymodactylos</taxon>
    </lineage>
</organism>
<accession>A0A8S2DS66</accession>
<protein>
    <submittedName>
        <fullName evidence="1">Uncharacterized protein</fullName>
    </submittedName>
</protein>
<dbReference type="EMBL" id="CAJOBA010005179">
    <property type="protein sequence ID" value="CAF3735443.1"/>
    <property type="molecule type" value="Genomic_DNA"/>
</dbReference>
<dbReference type="Proteomes" id="UP000682733">
    <property type="component" value="Unassembled WGS sequence"/>
</dbReference>
<name>A0A8S2DS66_9BILA</name>
<evidence type="ECO:0000313" key="1">
    <source>
        <dbReference type="EMBL" id="CAF0962820.1"/>
    </source>
</evidence>
<proteinExistence type="predicted"/>
<evidence type="ECO:0000313" key="2">
    <source>
        <dbReference type="EMBL" id="CAF3735443.1"/>
    </source>
</evidence>
<sequence>MIYTIFISKFPTTFDLIASIAYDDIFCAQMVTIRQSLACWTSNPMETDEFILWAERFRIVGLIQITLNCGYNVLVTFIEKETLYVSDVFTIRILFSIYVREVDKMEDGEIDLISNFISERCPTFSGKGKNKPKRLDNLDELYESYCNLILEENKQRIKNDGWEAIQFPIRSIHIMRKVIEEIGAKKRTKFEMDFLCPHSDRNVKEEKSHDGFAGWNFAIHCLDYLFKNEQIFKKSKKIILFSDDGPKDFHYKEYLFLLSEIASNHKKEMEVNFFPEYHGCNGCDSAAGLVSTVITKLQIERKEEFNSGENIFNHLCKYQNEKDSLENHVIKFYNKISKREITVEKLPKKVKKWRQWKIISIGYFEMRELYLCGDKNTQKITRMK</sequence>
<reference evidence="1" key="1">
    <citation type="submission" date="2021-02" db="EMBL/GenBank/DDBJ databases">
        <authorList>
            <person name="Nowell W R."/>
        </authorList>
    </citation>
    <scope>NUCLEOTIDE SEQUENCE</scope>
</reference>
<gene>
    <name evidence="1" type="ORF">OVA965_LOCUS12724</name>
    <name evidence="2" type="ORF">TMI583_LOCUS12727</name>
</gene>
<dbReference type="AlphaFoldDB" id="A0A8S2DS66"/>
<dbReference type="Proteomes" id="UP000677228">
    <property type="component" value="Unassembled WGS sequence"/>
</dbReference>
<comment type="caution">
    <text evidence="1">The sequence shown here is derived from an EMBL/GenBank/DDBJ whole genome shotgun (WGS) entry which is preliminary data.</text>
</comment>
<dbReference type="EMBL" id="CAJNOK010005174">
    <property type="protein sequence ID" value="CAF0962820.1"/>
    <property type="molecule type" value="Genomic_DNA"/>
</dbReference>